<proteinExistence type="predicted"/>
<evidence type="ECO:0000313" key="1">
    <source>
        <dbReference type="EMBL" id="KAJ8680243.1"/>
    </source>
</evidence>
<accession>A0ACC2P9X7</accession>
<keyword evidence="2" id="KW-1185">Reference proteome</keyword>
<comment type="caution">
    <text evidence="1">The sequence shown here is derived from an EMBL/GenBank/DDBJ whole genome shotgun (WGS) entry which is preliminary data.</text>
</comment>
<reference evidence="1" key="1">
    <citation type="submission" date="2023-04" db="EMBL/GenBank/DDBJ databases">
        <title>A chromosome-level genome assembly of the parasitoid wasp Eretmocerus hayati.</title>
        <authorList>
            <person name="Zhong Y."/>
            <person name="Liu S."/>
            <person name="Liu Y."/>
        </authorList>
    </citation>
    <scope>NUCLEOTIDE SEQUENCE</scope>
    <source>
        <strain evidence="1">ZJU_SS_LIU_2023</strain>
    </source>
</reference>
<dbReference type="Proteomes" id="UP001239111">
    <property type="component" value="Chromosome 2"/>
</dbReference>
<organism evidence="1 2">
    <name type="scientific">Eretmocerus hayati</name>
    <dbReference type="NCBI Taxonomy" id="131215"/>
    <lineage>
        <taxon>Eukaryota</taxon>
        <taxon>Metazoa</taxon>
        <taxon>Ecdysozoa</taxon>
        <taxon>Arthropoda</taxon>
        <taxon>Hexapoda</taxon>
        <taxon>Insecta</taxon>
        <taxon>Pterygota</taxon>
        <taxon>Neoptera</taxon>
        <taxon>Endopterygota</taxon>
        <taxon>Hymenoptera</taxon>
        <taxon>Apocrita</taxon>
        <taxon>Proctotrupomorpha</taxon>
        <taxon>Chalcidoidea</taxon>
        <taxon>Aphelinidae</taxon>
        <taxon>Aphelininae</taxon>
        <taxon>Eretmocerus</taxon>
    </lineage>
</organism>
<dbReference type="EMBL" id="CM056742">
    <property type="protein sequence ID" value="KAJ8680243.1"/>
    <property type="molecule type" value="Genomic_DNA"/>
</dbReference>
<sequence>MSSFGEDSCCSSIYDPESIASITSTDIVSETSISEADCNLIVENIDTNVDVTTISTNSSIFNSSDLPQETSTHQSQPSEFESPKNNKTPVALPLQASEPLETVSDVASSEDSAIPTLRFPQKLWQIVNECKTGAITWGPGGYTVFVDERKFTAEFLTCENPLFKTRIFTSFVRQLNLYGFRKVTTSRGRQHNGTGPSCEFLHEHFRSGRLDLLSRVCRKACVKRNYPRQRKRWVKVEPDIDPITGLTKLEKCQIALTEALEQATRQYREEQLKFQRQSKDLVKVEEKSLVKIEAEPNIKVVIGDMIQIVDVGNLPIIDASIIPVIANASGCEYQRQWEQLFTFTTENFAISAPQKCEKLESP</sequence>
<name>A0ACC2P9X7_9HYME</name>
<evidence type="ECO:0000313" key="2">
    <source>
        <dbReference type="Proteomes" id="UP001239111"/>
    </source>
</evidence>
<protein>
    <submittedName>
        <fullName evidence="1">Uncharacterized protein</fullName>
    </submittedName>
</protein>
<gene>
    <name evidence="1" type="ORF">QAD02_016030</name>
</gene>